<dbReference type="InterPro" id="IPR039552">
    <property type="entry name" value="IS66_C"/>
</dbReference>
<feature type="domain" description="Transposase TnpC homeodomain" evidence="4">
    <location>
        <begin position="55"/>
        <end position="132"/>
    </location>
</feature>
<feature type="domain" description="Transposase IS66 C-terminal" evidence="5">
    <location>
        <begin position="498"/>
        <end position="536"/>
    </location>
</feature>
<dbReference type="Proteomes" id="UP000478571">
    <property type="component" value="Unassembled WGS sequence"/>
</dbReference>
<reference evidence="6 7" key="1">
    <citation type="submission" date="2020-01" db="EMBL/GenBank/DDBJ databases">
        <title>Draft Genome Sequence of Vibrio sp. strain OCN044, Isolated from a Healthy Coral at Palmyra Atoll.</title>
        <authorList>
            <person name="Videau P."/>
            <person name="Loughran R."/>
            <person name="Esquivel A."/>
            <person name="Deadmond M."/>
            <person name="Paddock B.E."/>
            <person name="Saw J.H."/>
            <person name="Ushijima B."/>
        </authorList>
    </citation>
    <scope>NUCLEOTIDE SEQUENCE [LARGE SCALE GENOMIC DNA]</scope>
    <source>
        <strain evidence="6 7">OCN044</strain>
    </source>
</reference>
<evidence type="ECO:0000256" key="1">
    <source>
        <dbReference type="SAM" id="MobiDB-lite"/>
    </source>
</evidence>
<dbReference type="InterPro" id="IPR052344">
    <property type="entry name" value="Transposase-related"/>
</dbReference>
<organism evidence="6 7">
    <name type="scientific">Vibrio tetraodonis subsp. pristinus</name>
    <dbReference type="NCBI Taxonomy" id="2695891"/>
    <lineage>
        <taxon>Bacteria</taxon>
        <taxon>Pseudomonadati</taxon>
        <taxon>Pseudomonadota</taxon>
        <taxon>Gammaproteobacteria</taxon>
        <taxon>Vibrionales</taxon>
        <taxon>Vibrionaceae</taxon>
        <taxon>Vibrio</taxon>
    </lineage>
</organism>
<dbReference type="Pfam" id="PF13005">
    <property type="entry name" value="zf-IS66"/>
    <property type="match status" value="1"/>
</dbReference>
<dbReference type="RefSeq" id="WP_160926314.1">
    <property type="nucleotide sequence ID" value="NZ_WWEU01000001.1"/>
</dbReference>
<accession>A0A6L8LPV1</accession>
<dbReference type="InterPro" id="IPR024463">
    <property type="entry name" value="Transposase_TnpC_homeodom"/>
</dbReference>
<dbReference type="Pfam" id="PF13007">
    <property type="entry name" value="LZ_Tnp_IS66"/>
    <property type="match status" value="1"/>
</dbReference>
<feature type="region of interest" description="Disordered" evidence="1">
    <location>
        <begin position="89"/>
        <end position="130"/>
    </location>
</feature>
<evidence type="ECO:0000259" key="3">
    <source>
        <dbReference type="Pfam" id="PF13005"/>
    </source>
</evidence>
<dbReference type="Pfam" id="PF03050">
    <property type="entry name" value="DDE_Tnp_IS66"/>
    <property type="match status" value="1"/>
</dbReference>
<name>A0A6L8LPV1_9VIBR</name>
<evidence type="ECO:0000313" key="7">
    <source>
        <dbReference type="Proteomes" id="UP000478571"/>
    </source>
</evidence>
<evidence type="ECO:0000259" key="4">
    <source>
        <dbReference type="Pfam" id="PF13007"/>
    </source>
</evidence>
<keyword evidence="7" id="KW-1185">Reference proteome</keyword>
<proteinExistence type="predicted"/>
<dbReference type="InterPro" id="IPR004291">
    <property type="entry name" value="Transposase_IS66_central"/>
</dbReference>
<feature type="domain" description="Transposase IS66 central" evidence="2">
    <location>
        <begin position="204"/>
        <end position="491"/>
    </location>
</feature>
<dbReference type="EMBL" id="WWEU01000001">
    <property type="protein sequence ID" value="MYM57885.1"/>
    <property type="molecule type" value="Genomic_DNA"/>
</dbReference>
<dbReference type="PANTHER" id="PTHR33678">
    <property type="entry name" value="BLL1576 PROTEIN"/>
    <property type="match status" value="1"/>
</dbReference>
<dbReference type="NCBIfam" id="NF033517">
    <property type="entry name" value="transpos_IS66"/>
    <property type="match status" value="1"/>
</dbReference>
<dbReference type="PANTHER" id="PTHR33678:SF1">
    <property type="entry name" value="BLL1576 PROTEIN"/>
    <property type="match status" value="1"/>
</dbReference>
<dbReference type="Pfam" id="PF13817">
    <property type="entry name" value="DDE_Tnp_IS66_C"/>
    <property type="match status" value="1"/>
</dbReference>
<protein>
    <submittedName>
        <fullName evidence="6">IS66 family transposase</fullName>
    </submittedName>
</protein>
<feature type="compositionally biased region" description="Basic and acidic residues" evidence="1">
    <location>
        <begin position="115"/>
        <end position="130"/>
    </location>
</feature>
<dbReference type="InterPro" id="IPR024474">
    <property type="entry name" value="Znf_dom_IS66"/>
</dbReference>
<dbReference type="AlphaFoldDB" id="A0A6L8LPV1"/>
<sequence length="542" mass="61708">MKNDTSQHDIALLHAKIEELESTVHTLRQSLGDSESTVHALRQSLSESESTIQSLVEKLNLARRKRFGASSETMPPQDLEFNEAENHADTDDITEEAESNRKKPPQQDKGSPSSESRRGRPKLPKDLPREHVVVDVPDPDKVCTCCQSALCKMGESTSEKLVYLPAKLYVEVTQRPKYVCRQCDKQGEKNTVVMASPLPSIIPKSFATPSLLAQIITNKYYYALPLYRQESLFGQSGIKLSRKTMSQWILKCAEKLEPLIVLLKETLLAQEVLFADETTLTVLNDERKKSYIWLYGCGHDRGGDAQSPGIVLFDYQDGSRGHHCPASYLSNYGGYLHVDGYEAYEKTEAKLVGCWAHARRKFIEAEQSQPEGKQGKGSKIQWAITWFQKLYRIEKEIKDKSEAERYQERQSKTRPLLKAFKAWLDKSVTQVPPKSELGAAIHYCLNQWEKLRRVVDDGRLSLDNNRAERSVRPFTVGRNNWLFSNTHNGARASAVLYSLIETAKANDCEPYDYLEYVLRALPKLKCGDDHRHLLPWNMPQTE</sequence>
<evidence type="ECO:0000259" key="2">
    <source>
        <dbReference type="Pfam" id="PF03050"/>
    </source>
</evidence>
<comment type="caution">
    <text evidence="6">The sequence shown here is derived from an EMBL/GenBank/DDBJ whole genome shotgun (WGS) entry which is preliminary data.</text>
</comment>
<feature type="region of interest" description="Disordered" evidence="1">
    <location>
        <begin position="28"/>
        <end position="51"/>
    </location>
</feature>
<evidence type="ECO:0000259" key="5">
    <source>
        <dbReference type="Pfam" id="PF13817"/>
    </source>
</evidence>
<feature type="domain" description="Transposase IS66 zinc-finger binding" evidence="3">
    <location>
        <begin position="140"/>
        <end position="184"/>
    </location>
</feature>
<evidence type="ECO:0000313" key="6">
    <source>
        <dbReference type="EMBL" id="MYM57885.1"/>
    </source>
</evidence>
<gene>
    <name evidence="6" type="ORF">GTG28_01490</name>
</gene>